<sequence length="249" mass="27967">MPLKRLQRLSSGAPTPTTPPEGSLPHLEGGGTDLLTMYQSQWATMHHMAVQNATAAEAVAGSISELCEECESQHSQLLELRSLLAHLPNIMAQLHSSLSTIGCVRNSLEEVETGLLDLEDTIEEAAAQEQILDMKMRVTIKRENRQHKYNMLHNELSHQHKERMAAVERAQEGCRRDRREAFTERFQDDLLEYKTKGCINKPSSAVPASSDLRLEDVSLLDCDNTQDLEDFLLEEEDDDAQTSTEKKPS</sequence>
<evidence type="ECO:0000256" key="1">
    <source>
        <dbReference type="ARBA" id="ARBA00008686"/>
    </source>
</evidence>
<organism evidence="3">
    <name type="scientific">Hirondellea gigas</name>
    <dbReference type="NCBI Taxonomy" id="1518452"/>
    <lineage>
        <taxon>Eukaryota</taxon>
        <taxon>Metazoa</taxon>
        <taxon>Ecdysozoa</taxon>
        <taxon>Arthropoda</taxon>
        <taxon>Crustacea</taxon>
        <taxon>Multicrustacea</taxon>
        <taxon>Malacostraca</taxon>
        <taxon>Eumalacostraca</taxon>
        <taxon>Peracarida</taxon>
        <taxon>Amphipoda</taxon>
        <taxon>Amphilochidea</taxon>
        <taxon>Lysianassida</taxon>
        <taxon>Lysianassidira</taxon>
        <taxon>Lysianassoidea</taxon>
        <taxon>Lysianassidae</taxon>
        <taxon>Hirondellea</taxon>
    </lineage>
</organism>
<name>A0A6A7G1N9_9CRUS</name>
<dbReference type="PANTHER" id="PTHR16294">
    <property type="entry name" value="DYSTROBREVIN BINDING PROTEIN 1 DYSBINDIN"/>
    <property type="match status" value="1"/>
</dbReference>
<protein>
    <submittedName>
        <fullName evidence="3">Dysbindin-like isoform X1</fullName>
    </submittedName>
</protein>
<evidence type="ECO:0000313" key="3">
    <source>
        <dbReference type="EMBL" id="LAC24681.1"/>
    </source>
</evidence>
<dbReference type="InterPro" id="IPR007531">
    <property type="entry name" value="Dysbindin"/>
</dbReference>
<dbReference type="AlphaFoldDB" id="A0A6A7G1N9"/>
<evidence type="ECO:0000256" key="2">
    <source>
        <dbReference type="SAM" id="MobiDB-lite"/>
    </source>
</evidence>
<dbReference type="GO" id="GO:0005737">
    <property type="term" value="C:cytoplasm"/>
    <property type="evidence" value="ECO:0007669"/>
    <property type="project" value="InterPro"/>
</dbReference>
<comment type="similarity">
    <text evidence="1">Belongs to the dysbindin family.</text>
</comment>
<dbReference type="PANTHER" id="PTHR16294:SF6">
    <property type="entry name" value="DYNAMIN N-TERMINAL DOMAIN-CONTAINING PROTEIN"/>
    <property type="match status" value="1"/>
</dbReference>
<accession>A0A6A7G1N9</accession>
<proteinExistence type="evidence at transcript level"/>
<dbReference type="EMBL" id="IACT01005530">
    <property type="protein sequence ID" value="LAC24681.1"/>
    <property type="molecule type" value="mRNA"/>
</dbReference>
<reference evidence="3" key="1">
    <citation type="submission" date="2017-11" db="EMBL/GenBank/DDBJ databases">
        <title>The sensing device of the deep-sea amphipod.</title>
        <authorList>
            <person name="Kobayashi H."/>
            <person name="Nagahama T."/>
            <person name="Arai W."/>
            <person name="Sasagawa Y."/>
            <person name="Umeda M."/>
            <person name="Hayashi T."/>
            <person name="Nikaido I."/>
            <person name="Watanabe H."/>
            <person name="Oguri K."/>
            <person name="Kitazato H."/>
            <person name="Fujioka K."/>
            <person name="Kido Y."/>
            <person name="Takami H."/>
        </authorList>
    </citation>
    <scope>NUCLEOTIDE SEQUENCE</scope>
    <source>
        <tissue evidence="3">Whole body</tissue>
    </source>
</reference>
<feature type="region of interest" description="Disordered" evidence="2">
    <location>
        <begin position="1"/>
        <end position="29"/>
    </location>
</feature>